<dbReference type="SFLD" id="SFLDF00271">
    <property type="entry name" value="lipoyl_synthase"/>
    <property type="match status" value="1"/>
</dbReference>
<dbReference type="SFLD" id="SFLDS00029">
    <property type="entry name" value="Radical_SAM"/>
    <property type="match status" value="1"/>
</dbReference>
<keyword evidence="5" id="KW-0808">Transferase</keyword>
<dbReference type="SFLD" id="SFLDG01058">
    <property type="entry name" value="lipoyl_synthase_like"/>
    <property type="match status" value="1"/>
</dbReference>
<evidence type="ECO:0000313" key="12">
    <source>
        <dbReference type="EMBL" id="KKN58341.1"/>
    </source>
</evidence>
<dbReference type="AlphaFoldDB" id="A0A0F9UAR5"/>
<evidence type="ECO:0000256" key="5">
    <source>
        <dbReference type="ARBA" id="ARBA00022679"/>
    </source>
</evidence>
<evidence type="ECO:0000259" key="11">
    <source>
        <dbReference type="PROSITE" id="PS51918"/>
    </source>
</evidence>
<reference evidence="12" key="1">
    <citation type="journal article" date="2015" name="Nature">
        <title>Complex archaea that bridge the gap between prokaryotes and eukaryotes.</title>
        <authorList>
            <person name="Spang A."/>
            <person name="Saw J.H."/>
            <person name="Jorgensen S.L."/>
            <person name="Zaremba-Niedzwiedzka K."/>
            <person name="Martijn J."/>
            <person name="Lind A.E."/>
            <person name="van Eijk R."/>
            <person name="Schleper C."/>
            <person name="Guy L."/>
            <person name="Ettema T.J."/>
        </authorList>
    </citation>
    <scope>NUCLEOTIDE SEQUENCE</scope>
</reference>
<accession>A0A0F9UAR5</accession>
<feature type="domain" description="Radical SAM core" evidence="11">
    <location>
        <begin position="48"/>
        <end position="262"/>
    </location>
</feature>
<evidence type="ECO:0000256" key="3">
    <source>
        <dbReference type="ARBA" id="ARBA00022485"/>
    </source>
</evidence>
<dbReference type="InterPro" id="IPR003698">
    <property type="entry name" value="Lipoyl_synth"/>
</dbReference>
<comment type="caution">
    <text evidence="12">The sequence shown here is derived from an EMBL/GenBank/DDBJ whole genome shotgun (WGS) entry which is preliminary data.</text>
</comment>
<dbReference type="InterPro" id="IPR058240">
    <property type="entry name" value="rSAM_sf"/>
</dbReference>
<keyword evidence="8" id="KW-0408">Iron</keyword>
<dbReference type="Pfam" id="PF04055">
    <property type="entry name" value="Radical_SAM"/>
    <property type="match status" value="1"/>
</dbReference>
<keyword evidence="9" id="KW-0411">Iron-sulfur</keyword>
<dbReference type="HAMAP" id="MF_00206">
    <property type="entry name" value="Lipoyl_synth"/>
    <property type="match status" value="1"/>
</dbReference>
<dbReference type="SUPFAM" id="SSF102114">
    <property type="entry name" value="Radical SAM enzymes"/>
    <property type="match status" value="1"/>
</dbReference>
<dbReference type="Gene3D" id="3.20.20.70">
    <property type="entry name" value="Aldolase class I"/>
    <property type="match status" value="1"/>
</dbReference>
<comment type="cofactor">
    <cofactor evidence="1">
        <name>[4Fe-4S] cluster</name>
        <dbReference type="ChEBI" id="CHEBI:49883"/>
    </cofactor>
</comment>
<keyword evidence="6" id="KW-0949">S-adenosyl-L-methionine</keyword>
<evidence type="ECO:0000256" key="10">
    <source>
        <dbReference type="ARBA" id="ARBA00047326"/>
    </source>
</evidence>
<evidence type="ECO:0000256" key="2">
    <source>
        <dbReference type="ARBA" id="ARBA00012237"/>
    </source>
</evidence>
<dbReference type="InterPro" id="IPR007197">
    <property type="entry name" value="rSAM"/>
</dbReference>
<evidence type="ECO:0000256" key="8">
    <source>
        <dbReference type="ARBA" id="ARBA00023004"/>
    </source>
</evidence>
<comment type="catalytic activity">
    <reaction evidence="10">
        <text>[[Fe-S] cluster scaffold protein carrying a second [4Fe-4S](2+) cluster] + N(6)-octanoyl-L-lysyl-[protein] + 2 oxidized [2Fe-2S]-[ferredoxin] + 2 S-adenosyl-L-methionine + 4 H(+) = [[Fe-S] cluster scaffold protein] + N(6)-[(R)-dihydrolipoyl]-L-lysyl-[protein] + 4 Fe(3+) + 2 hydrogen sulfide + 2 5'-deoxyadenosine + 2 L-methionine + 2 reduced [2Fe-2S]-[ferredoxin]</text>
        <dbReference type="Rhea" id="RHEA:16585"/>
        <dbReference type="Rhea" id="RHEA-COMP:9928"/>
        <dbReference type="Rhea" id="RHEA-COMP:10000"/>
        <dbReference type="Rhea" id="RHEA-COMP:10001"/>
        <dbReference type="Rhea" id="RHEA-COMP:10475"/>
        <dbReference type="Rhea" id="RHEA-COMP:14568"/>
        <dbReference type="Rhea" id="RHEA-COMP:14569"/>
        <dbReference type="ChEBI" id="CHEBI:15378"/>
        <dbReference type="ChEBI" id="CHEBI:17319"/>
        <dbReference type="ChEBI" id="CHEBI:29034"/>
        <dbReference type="ChEBI" id="CHEBI:29919"/>
        <dbReference type="ChEBI" id="CHEBI:33722"/>
        <dbReference type="ChEBI" id="CHEBI:33737"/>
        <dbReference type="ChEBI" id="CHEBI:33738"/>
        <dbReference type="ChEBI" id="CHEBI:57844"/>
        <dbReference type="ChEBI" id="CHEBI:59789"/>
        <dbReference type="ChEBI" id="CHEBI:78809"/>
        <dbReference type="ChEBI" id="CHEBI:83100"/>
        <dbReference type="EC" id="2.8.1.8"/>
    </reaction>
</comment>
<dbReference type="PROSITE" id="PS51918">
    <property type="entry name" value="RADICAL_SAM"/>
    <property type="match status" value="1"/>
</dbReference>
<dbReference type="FunFam" id="3.20.20.70:FF:000040">
    <property type="entry name" value="Lipoyl synthase"/>
    <property type="match status" value="1"/>
</dbReference>
<dbReference type="InterPro" id="IPR013785">
    <property type="entry name" value="Aldolase_TIM"/>
</dbReference>
<name>A0A0F9UAR5_9ZZZZ</name>
<dbReference type="GO" id="GO:0051539">
    <property type="term" value="F:4 iron, 4 sulfur cluster binding"/>
    <property type="evidence" value="ECO:0007669"/>
    <property type="project" value="UniProtKB-KW"/>
</dbReference>
<dbReference type="CDD" id="cd01335">
    <property type="entry name" value="Radical_SAM"/>
    <property type="match status" value="1"/>
</dbReference>
<sequence>MKDTQTRIHLKTKSIANSNYYRTKETIREQRLHTVCEEAGCPNKFECFGVKTATFLILGNSCTRNCSFCLIDKADDFQLDSQEPYRVAEAINKLGLKYAVITSVSRDDLPDKGASFFAETMNWIRKMNPPCLIEVLTPDFGGDEKALKKVFEAEPDVFNHNIETVKRLYPDIRAQADYECSLDVLHKAKQYGLVVKSGLMVGMGETRQEIIDVMQDIRATGCDILTIGQYLQPTKDHQEVKRYYRIPEFSFLKQLGLSMNFKVVQSMPLVRSSYRAYDSFLKAESSEQKTA</sequence>
<dbReference type="PANTHER" id="PTHR10949">
    <property type="entry name" value="LIPOYL SYNTHASE"/>
    <property type="match status" value="1"/>
</dbReference>
<organism evidence="12">
    <name type="scientific">marine sediment metagenome</name>
    <dbReference type="NCBI Taxonomy" id="412755"/>
    <lineage>
        <taxon>unclassified sequences</taxon>
        <taxon>metagenomes</taxon>
        <taxon>ecological metagenomes</taxon>
    </lineage>
</organism>
<proteinExistence type="inferred from homology"/>
<keyword evidence="3" id="KW-0004">4Fe-4S</keyword>
<keyword evidence="7" id="KW-0479">Metal-binding</keyword>
<evidence type="ECO:0000256" key="7">
    <source>
        <dbReference type="ARBA" id="ARBA00022723"/>
    </source>
</evidence>
<keyword evidence="4" id="KW-0963">Cytoplasm</keyword>
<evidence type="ECO:0000256" key="1">
    <source>
        <dbReference type="ARBA" id="ARBA00001966"/>
    </source>
</evidence>
<gene>
    <name evidence="12" type="ORF">LCGC14_0553210</name>
</gene>
<dbReference type="PIRSF" id="PIRSF005963">
    <property type="entry name" value="Lipoyl_synth"/>
    <property type="match status" value="1"/>
</dbReference>
<dbReference type="EMBL" id="LAZR01000766">
    <property type="protein sequence ID" value="KKN58341.1"/>
    <property type="molecule type" value="Genomic_DNA"/>
</dbReference>
<dbReference type="GO" id="GO:0046872">
    <property type="term" value="F:metal ion binding"/>
    <property type="evidence" value="ECO:0007669"/>
    <property type="project" value="UniProtKB-KW"/>
</dbReference>
<dbReference type="NCBIfam" id="NF004019">
    <property type="entry name" value="PRK05481.1"/>
    <property type="match status" value="1"/>
</dbReference>
<protein>
    <recommendedName>
        <fullName evidence="2">lipoyl synthase</fullName>
        <ecNumber evidence="2">2.8.1.8</ecNumber>
    </recommendedName>
</protein>
<dbReference type="GO" id="GO:0016992">
    <property type="term" value="F:lipoate synthase activity"/>
    <property type="evidence" value="ECO:0007669"/>
    <property type="project" value="UniProtKB-EC"/>
</dbReference>
<dbReference type="SMART" id="SM00729">
    <property type="entry name" value="Elp3"/>
    <property type="match status" value="1"/>
</dbReference>
<dbReference type="NCBIfam" id="NF009544">
    <property type="entry name" value="PRK12928.1"/>
    <property type="match status" value="1"/>
</dbReference>
<dbReference type="InterPro" id="IPR006638">
    <property type="entry name" value="Elp3/MiaA/NifB-like_rSAM"/>
</dbReference>
<dbReference type="EC" id="2.8.1.8" evidence="2"/>
<evidence type="ECO:0000256" key="9">
    <source>
        <dbReference type="ARBA" id="ARBA00023014"/>
    </source>
</evidence>
<dbReference type="PANTHER" id="PTHR10949:SF0">
    <property type="entry name" value="LIPOYL SYNTHASE, MITOCHONDRIAL"/>
    <property type="match status" value="1"/>
</dbReference>
<dbReference type="NCBIfam" id="TIGR00510">
    <property type="entry name" value="lipA"/>
    <property type="match status" value="1"/>
</dbReference>
<evidence type="ECO:0000256" key="6">
    <source>
        <dbReference type="ARBA" id="ARBA00022691"/>
    </source>
</evidence>
<evidence type="ECO:0000256" key="4">
    <source>
        <dbReference type="ARBA" id="ARBA00022490"/>
    </source>
</evidence>